<evidence type="ECO:0000313" key="3">
    <source>
        <dbReference type="Proteomes" id="UP000011087"/>
    </source>
</evidence>
<proteinExistence type="predicted"/>
<dbReference type="RefSeq" id="XP_005823686.1">
    <property type="nucleotide sequence ID" value="XM_005823629.1"/>
</dbReference>
<accession>L1IKD8</accession>
<gene>
    <name evidence="1" type="ORF">GUITHDRAFT_145559</name>
</gene>
<dbReference type="AlphaFoldDB" id="L1IKD8"/>
<dbReference type="Proteomes" id="UP000011087">
    <property type="component" value="Unassembled WGS sequence"/>
</dbReference>
<organism evidence="1">
    <name type="scientific">Guillardia theta (strain CCMP2712)</name>
    <name type="common">Cryptophyte</name>
    <dbReference type="NCBI Taxonomy" id="905079"/>
    <lineage>
        <taxon>Eukaryota</taxon>
        <taxon>Cryptophyceae</taxon>
        <taxon>Pyrenomonadales</taxon>
        <taxon>Geminigeraceae</taxon>
        <taxon>Guillardia</taxon>
    </lineage>
</organism>
<reference evidence="2" key="3">
    <citation type="submission" date="2015-06" db="UniProtKB">
        <authorList>
            <consortium name="EnsemblProtists"/>
        </authorList>
    </citation>
    <scope>IDENTIFICATION</scope>
</reference>
<sequence>MRDPDTGRPLFAVKCIELACQQCKEDGKSHECVHMLHLVPQWQSGERHRRLKVVMQDRPDLIQSELAGLAFDSLQQAFRVKDIEAMLSQQAPPFVSNQNIYLVVDPATGGPQSDYAVVSIVRHKGLITGYQRMCLRVYFSNTYIVNPIQCFTTKLRDSLENLRLQVNSMSIHIEIEKDFVEVLAEFRALGIILVLLQFEHQLLPCALVFDHRFPDHGLLGDVEAGAGSDDQQDHLSVVNQWLKVEHNLANVTFCIVNGARKKGREVFQTRYHGDGGLEFVSEEVWDHSAVDRLEKHGGLVSAEGLEGDVGFLDDVGLCECLLETHVNVEQQDQHTPRHVLVPAGDVEQFGGERIVGMDVLSGCKGERFLLMHFLTSCTAEPDKQFDLLAEHMQRLRDCNTAFVVSEIIVMVERNLGFEAEYHQRHFNGMKNVRFRVDHKAQRYGVLTTHEIKHAMCTMLNSLLREGRVHLWENFVSRDPRGMKRRLREQLEIYSYQFKSAASVFNKDQMALSGKVGGMKDDVCIALQLACYYSSNPEFYA</sequence>
<dbReference type="GeneID" id="17293420"/>
<dbReference type="EMBL" id="JH993069">
    <property type="protein sequence ID" value="EKX36706.1"/>
    <property type="molecule type" value="Genomic_DNA"/>
</dbReference>
<dbReference type="Gene3D" id="3.30.420.240">
    <property type="match status" value="1"/>
</dbReference>
<reference evidence="1 3" key="1">
    <citation type="journal article" date="2012" name="Nature">
        <title>Algal genomes reveal evolutionary mosaicism and the fate of nucleomorphs.</title>
        <authorList>
            <consortium name="DOE Joint Genome Institute"/>
            <person name="Curtis B.A."/>
            <person name="Tanifuji G."/>
            <person name="Burki F."/>
            <person name="Gruber A."/>
            <person name="Irimia M."/>
            <person name="Maruyama S."/>
            <person name="Arias M.C."/>
            <person name="Ball S.G."/>
            <person name="Gile G.H."/>
            <person name="Hirakawa Y."/>
            <person name="Hopkins J.F."/>
            <person name="Kuo A."/>
            <person name="Rensing S.A."/>
            <person name="Schmutz J."/>
            <person name="Symeonidi A."/>
            <person name="Elias M."/>
            <person name="Eveleigh R.J."/>
            <person name="Herman E.K."/>
            <person name="Klute M.J."/>
            <person name="Nakayama T."/>
            <person name="Obornik M."/>
            <person name="Reyes-Prieto A."/>
            <person name="Armbrust E.V."/>
            <person name="Aves S.J."/>
            <person name="Beiko R.G."/>
            <person name="Coutinho P."/>
            <person name="Dacks J.B."/>
            <person name="Durnford D.G."/>
            <person name="Fast N.M."/>
            <person name="Green B.R."/>
            <person name="Grisdale C.J."/>
            <person name="Hempel F."/>
            <person name="Henrissat B."/>
            <person name="Hoppner M.P."/>
            <person name="Ishida K."/>
            <person name="Kim E."/>
            <person name="Koreny L."/>
            <person name="Kroth P.G."/>
            <person name="Liu Y."/>
            <person name="Malik S.B."/>
            <person name="Maier U.G."/>
            <person name="McRose D."/>
            <person name="Mock T."/>
            <person name="Neilson J.A."/>
            <person name="Onodera N.T."/>
            <person name="Poole A.M."/>
            <person name="Pritham E.J."/>
            <person name="Richards T.A."/>
            <person name="Rocap G."/>
            <person name="Roy S.W."/>
            <person name="Sarai C."/>
            <person name="Schaack S."/>
            <person name="Shirato S."/>
            <person name="Slamovits C.H."/>
            <person name="Spencer D.F."/>
            <person name="Suzuki S."/>
            <person name="Worden A.Z."/>
            <person name="Zauner S."/>
            <person name="Barry K."/>
            <person name="Bell C."/>
            <person name="Bharti A.K."/>
            <person name="Crow J.A."/>
            <person name="Grimwood J."/>
            <person name="Kramer R."/>
            <person name="Lindquist E."/>
            <person name="Lucas S."/>
            <person name="Salamov A."/>
            <person name="McFadden G.I."/>
            <person name="Lane C.E."/>
            <person name="Keeling P.J."/>
            <person name="Gray M.W."/>
            <person name="Grigoriev I.V."/>
            <person name="Archibald J.M."/>
        </authorList>
    </citation>
    <scope>NUCLEOTIDE SEQUENCE</scope>
    <source>
        <strain evidence="1 3">CCMP2712</strain>
    </source>
</reference>
<reference evidence="3" key="2">
    <citation type="submission" date="2012-11" db="EMBL/GenBank/DDBJ databases">
        <authorList>
            <person name="Kuo A."/>
            <person name="Curtis B.A."/>
            <person name="Tanifuji G."/>
            <person name="Burki F."/>
            <person name="Gruber A."/>
            <person name="Irimia M."/>
            <person name="Maruyama S."/>
            <person name="Arias M.C."/>
            <person name="Ball S.G."/>
            <person name="Gile G.H."/>
            <person name="Hirakawa Y."/>
            <person name="Hopkins J.F."/>
            <person name="Rensing S.A."/>
            <person name="Schmutz J."/>
            <person name="Symeonidi A."/>
            <person name="Elias M."/>
            <person name="Eveleigh R.J."/>
            <person name="Herman E.K."/>
            <person name="Klute M.J."/>
            <person name="Nakayama T."/>
            <person name="Obornik M."/>
            <person name="Reyes-Prieto A."/>
            <person name="Armbrust E.V."/>
            <person name="Aves S.J."/>
            <person name="Beiko R.G."/>
            <person name="Coutinho P."/>
            <person name="Dacks J.B."/>
            <person name="Durnford D.G."/>
            <person name="Fast N.M."/>
            <person name="Green B.R."/>
            <person name="Grisdale C."/>
            <person name="Hempe F."/>
            <person name="Henrissat B."/>
            <person name="Hoppner M.P."/>
            <person name="Ishida K.-I."/>
            <person name="Kim E."/>
            <person name="Koreny L."/>
            <person name="Kroth P.G."/>
            <person name="Liu Y."/>
            <person name="Malik S.-B."/>
            <person name="Maier U.G."/>
            <person name="McRose D."/>
            <person name="Mock T."/>
            <person name="Neilson J.A."/>
            <person name="Onodera N.T."/>
            <person name="Poole A.M."/>
            <person name="Pritham E.J."/>
            <person name="Richards T.A."/>
            <person name="Rocap G."/>
            <person name="Roy S.W."/>
            <person name="Sarai C."/>
            <person name="Schaack S."/>
            <person name="Shirato S."/>
            <person name="Slamovits C.H."/>
            <person name="Spencer D.F."/>
            <person name="Suzuki S."/>
            <person name="Worden A.Z."/>
            <person name="Zauner S."/>
            <person name="Barry K."/>
            <person name="Bell C."/>
            <person name="Bharti A.K."/>
            <person name="Crow J.A."/>
            <person name="Grimwood J."/>
            <person name="Kramer R."/>
            <person name="Lindquist E."/>
            <person name="Lucas S."/>
            <person name="Salamov A."/>
            <person name="McFadden G.I."/>
            <person name="Lane C.E."/>
            <person name="Keeling P.J."/>
            <person name="Gray M.W."/>
            <person name="Grigoriev I.V."/>
            <person name="Archibald J.M."/>
        </authorList>
    </citation>
    <scope>NUCLEOTIDE SEQUENCE</scope>
    <source>
        <strain evidence="3">CCMP2712</strain>
    </source>
</reference>
<name>L1IKD8_GUITC</name>
<dbReference type="PaxDb" id="55529-EKX36706"/>
<dbReference type="HOGENOM" id="CLU_504783_0_0_1"/>
<evidence type="ECO:0000313" key="2">
    <source>
        <dbReference type="EnsemblProtists" id="EKX36706"/>
    </source>
</evidence>
<dbReference type="KEGG" id="gtt:GUITHDRAFT_145559"/>
<protein>
    <submittedName>
        <fullName evidence="1 2">Uncharacterized protein</fullName>
    </submittedName>
</protein>
<dbReference type="EnsemblProtists" id="EKX36706">
    <property type="protein sequence ID" value="EKX36706"/>
    <property type="gene ID" value="GUITHDRAFT_145559"/>
</dbReference>
<evidence type="ECO:0000313" key="1">
    <source>
        <dbReference type="EMBL" id="EKX36706.1"/>
    </source>
</evidence>
<keyword evidence="3" id="KW-1185">Reference proteome</keyword>